<dbReference type="Pfam" id="PF07980">
    <property type="entry name" value="SusD_RagB"/>
    <property type="match status" value="1"/>
</dbReference>
<keyword evidence="3" id="KW-0732">Signal</keyword>
<dbReference type="InterPro" id="IPR012944">
    <property type="entry name" value="SusD_RagB_dom"/>
</dbReference>
<dbReference type="EMBL" id="SGXA01000001">
    <property type="protein sequence ID" value="RZS74270.1"/>
    <property type="molecule type" value="Genomic_DNA"/>
</dbReference>
<dbReference type="CDD" id="cd08977">
    <property type="entry name" value="SusD"/>
    <property type="match status" value="1"/>
</dbReference>
<evidence type="ECO:0000256" key="4">
    <source>
        <dbReference type="ARBA" id="ARBA00023136"/>
    </source>
</evidence>
<evidence type="ECO:0000259" key="7">
    <source>
        <dbReference type="Pfam" id="PF14322"/>
    </source>
</evidence>
<evidence type="ECO:0000256" key="2">
    <source>
        <dbReference type="ARBA" id="ARBA00006275"/>
    </source>
</evidence>
<evidence type="ECO:0000256" key="3">
    <source>
        <dbReference type="ARBA" id="ARBA00022729"/>
    </source>
</evidence>
<comment type="subcellular location">
    <subcellularLocation>
        <location evidence="1">Cell outer membrane</location>
    </subcellularLocation>
</comment>
<keyword evidence="5" id="KW-0998">Cell outer membrane</keyword>
<dbReference type="AlphaFoldDB" id="A0A4Q7MYH5"/>
<evidence type="ECO:0000313" key="8">
    <source>
        <dbReference type="EMBL" id="RZS74270.1"/>
    </source>
</evidence>
<reference evidence="8 9" key="1">
    <citation type="submission" date="2019-02" db="EMBL/GenBank/DDBJ databases">
        <title>Genomic Encyclopedia of Type Strains, Phase IV (KMG-IV): sequencing the most valuable type-strain genomes for metagenomic binning, comparative biology and taxonomic classification.</title>
        <authorList>
            <person name="Goeker M."/>
        </authorList>
    </citation>
    <scope>NUCLEOTIDE SEQUENCE [LARGE SCALE GENOMIC DNA]</scope>
    <source>
        <strain evidence="8 9">DSM 18116</strain>
    </source>
</reference>
<dbReference type="Proteomes" id="UP000293874">
    <property type="component" value="Unassembled WGS sequence"/>
</dbReference>
<dbReference type="PROSITE" id="PS51257">
    <property type="entry name" value="PROKAR_LIPOPROTEIN"/>
    <property type="match status" value="1"/>
</dbReference>
<dbReference type="RefSeq" id="WP_130538744.1">
    <property type="nucleotide sequence ID" value="NZ_CP042431.1"/>
</dbReference>
<proteinExistence type="inferred from homology"/>
<evidence type="ECO:0000256" key="1">
    <source>
        <dbReference type="ARBA" id="ARBA00004442"/>
    </source>
</evidence>
<accession>A0A4Q7MYH5</accession>
<protein>
    <submittedName>
        <fullName evidence="8">Putative outer membrane starch-binding protein</fullName>
    </submittedName>
</protein>
<comment type="similarity">
    <text evidence="2">Belongs to the SusD family.</text>
</comment>
<evidence type="ECO:0000256" key="5">
    <source>
        <dbReference type="ARBA" id="ARBA00023237"/>
    </source>
</evidence>
<evidence type="ECO:0000313" key="9">
    <source>
        <dbReference type="Proteomes" id="UP000293874"/>
    </source>
</evidence>
<dbReference type="InterPro" id="IPR011990">
    <property type="entry name" value="TPR-like_helical_dom_sf"/>
</dbReference>
<dbReference type="Pfam" id="PF14322">
    <property type="entry name" value="SusD-like_3"/>
    <property type="match status" value="1"/>
</dbReference>
<dbReference type="Gene3D" id="1.25.40.390">
    <property type="match status" value="1"/>
</dbReference>
<dbReference type="OrthoDB" id="625727at2"/>
<feature type="domain" description="SusD-like N-terminal" evidence="7">
    <location>
        <begin position="108"/>
        <end position="236"/>
    </location>
</feature>
<dbReference type="InterPro" id="IPR033985">
    <property type="entry name" value="SusD-like_N"/>
</dbReference>
<keyword evidence="9" id="KW-1185">Reference proteome</keyword>
<sequence>MLTHIRFILFLAVVGLLTACEKLVEIDSPIDTITSTEVFNTDQQARTAMAGVYSKMINGDLGSGGALSEYSGGMVSIYGGLSADELNTSEAVPDNDYFMFNANRLLFNSVPTANIWKSAYLTIYGANAVIEGIAASTSTRLTEAVRKELTGEALFVRALSYFYLVNLFGDVPLALTIDFNQTRYNARASKDDVYKQIIADLLAAQSALPTRNTNAAGDRIYPDKWAATALLARAYLFTGDHQNAFKQAGAVITNAGQFHLETDLLKTFQRTSKEAIFQLKQNVLANIGNATSEGVQLIPGPVAGNPDVFNVRFYLPDNLLDAFEPNDKRFTNWVGVSTSNTSGSTKYYPYKYKTGGQNRVIGAEPTEMYMVLRLAEQFLIRAEAAANGAAALTNAIDDLNAIRHRAGVDSLPYTLSQPEVLKAIEKERRVELFMEWGHRWLDLKRTGKASAELQQSPIKQPWEGDYQLLYPIPHSDMQSNPNLTPNPGYF</sequence>
<dbReference type="GO" id="GO:0009279">
    <property type="term" value="C:cell outer membrane"/>
    <property type="evidence" value="ECO:0007669"/>
    <property type="project" value="UniProtKB-SubCell"/>
</dbReference>
<name>A0A4Q7MYH5_9BACT</name>
<keyword evidence="4" id="KW-0472">Membrane</keyword>
<feature type="domain" description="RagB/SusD" evidence="6">
    <location>
        <begin position="339"/>
        <end position="489"/>
    </location>
</feature>
<gene>
    <name evidence="8" type="ORF">EV199_0114</name>
</gene>
<comment type="caution">
    <text evidence="8">The sequence shown here is derived from an EMBL/GenBank/DDBJ whole genome shotgun (WGS) entry which is preliminary data.</text>
</comment>
<organism evidence="8 9">
    <name type="scientific">Pseudobacter ginsenosidimutans</name>
    <dbReference type="NCBI Taxonomy" id="661488"/>
    <lineage>
        <taxon>Bacteria</taxon>
        <taxon>Pseudomonadati</taxon>
        <taxon>Bacteroidota</taxon>
        <taxon>Chitinophagia</taxon>
        <taxon>Chitinophagales</taxon>
        <taxon>Chitinophagaceae</taxon>
        <taxon>Pseudobacter</taxon>
    </lineage>
</organism>
<evidence type="ECO:0000259" key="6">
    <source>
        <dbReference type="Pfam" id="PF07980"/>
    </source>
</evidence>
<dbReference type="SUPFAM" id="SSF48452">
    <property type="entry name" value="TPR-like"/>
    <property type="match status" value="1"/>
</dbReference>